<feature type="region of interest" description="Disordered" evidence="1">
    <location>
        <begin position="34"/>
        <end position="54"/>
    </location>
</feature>
<comment type="caution">
    <text evidence="2">The sequence shown here is derived from an EMBL/GenBank/DDBJ whole genome shotgun (WGS) entry which is preliminary data.</text>
</comment>
<proteinExistence type="predicted"/>
<sequence>MNEYAASKVFLPVRQGVAAGKIAKKYGMKKWPNPLQLATSKNPPADDTASVTSPRKTVNPKFLRVACFQLPYCPSGAAAPAAAVPPRSTPSSLSSTKSGKAGSRPRRRPKPPVTVLTDEAGKRWGYKVVSAALEAAEAARYSERAATNGASVLPTPPFSVTTATSIPNEEQDIMNIRPGVPMTASIPLYQKLVLHSLPPEINFFDYIREDSVSPFDLGQWYHQWSQELQMQALLDRLYWQFRFDLNQIRKGNVITKEFISFHLISLYVISSVLHVGNNLPDVSCYLPTYLEQARKLLITETGN</sequence>
<dbReference type="RefSeq" id="XP_013331384.1">
    <property type="nucleotide sequence ID" value="XM_013475930.1"/>
</dbReference>
<evidence type="ECO:0000313" key="3">
    <source>
        <dbReference type="Proteomes" id="UP000053958"/>
    </source>
</evidence>
<dbReference type="EMBL" id="LASV01000049">
    <property type="protein sequence ID" value="KKA24772.1"/>
    <property type="molecule type" value="Genomic_DNA"/>
</dbReference>
<evidence type="ECO:0000313" key="2">
    <source>
        <dbReference type="EMBL" id="KKA24772.1"/>
    </source>
</evidence>
<dbReference type="AlphaFoldDB" id="A0A0F4Z2P1"/>
<feature type="region of interest" description="Disordered" evidence="1">
    <location>
        <begin position="79"/>
        <end position="115"/>
    </location>
</feature>
<organism evidence="2 3">
    <name type="scientific">Rasamsonia emersonii (strain ATCC 16479 / CBS 393.64 / IMI 116815)</name>
    <dbReference type="NCBI Taxonomy" id="1408163"/>
    <lineage>
        <taxon>Eukaryota</taxon>
        <taxon>Fungi</taxon>
        <taxon>Dikarya</taxon>
        <taxon>Ascomycota</taxon>
        <taxon>Pezizomycotina</taxon>
        <taxon>Eurotiomycetes</taxon>
        <taxon>Eurotiomycetidae</taxon>
        <taxon>Eurotiales</taxon>
        <taxon>Trichocomaceae</taxon>
        <taxon>Rasamsonia</taxon>
    </lineage>
</organism>
<protein>
    <submittedName>
        <fullName evidence="2">Uncharacterized protein</fullName>
    </submittedName>
</protein>
<keyword evidence="3" id="KW-1185">Reference proteome</keyword>
<dbReference type="Proteomes" id="UP000053958">
    <property type="component" value="Unassembled WGS sequence"/>
</dbReference>
<accession>A0A0F4Z2P1</accession>
<gene>
    <name evidence="2" type="ORF">T310_1237</name>
</gene>
<evidence type="ECO:0000256" key="1">
    <source>
        <dbReference type="SAM" id="MobiDB-lite"/>
    </source>
</evidence>
<reference evidence="2 3" key="1">
    <citation type="submission" date="2015-04" db="EMBL/GenBank/DDBJ databases">
        <authorList>
            <person name="Heijne W.H."/>
            <person name="Fedorova N.D."/>
            <person name="Nierman W.C."/>
            <person name="Vollebregt A.W."/>
            <person name="Zhao Z."/>
            <person name="Wu L."/>
            <person name="Kumar M."/>
            <person name="Stam H."/>
            <person name="van den Berg M.A."/>
            <person name="Pel H.J."/>
        </authorList>
    </citation>
    <scope>NUCLEOTIDE SEQUENCE [LARGE SCALE GENOMIC DNA]</scope>
    <source>
        <strain evidence="2 3">CBS 393.64</strain>
    </source>
</reference>
<dbReference type="GeneID" id="25313588"/>
<name>A0A0F4Z2P1_RASE3</name>
<feature type="compositionally biased region" description="Low complexity" evidence="1">
    <location>
        <begin position="79"/>
        <end position="102"/>
    </location>
</feature>